<protein>
    <submittedName>
        <fullName evidence="2">Uncharacterized protein</fullName>
    </submittedName>
</protein>
<evidence type="ECO:0000256" key="1">
    <source>
        <dbReference type="SAM" id="Phobius"/>
    </source>
</evidence>
<proteinExistence type="predicted"/>
<accession>A0A0A0RPB8</accession>
<gene>
    <name evidence="2" type="ORF">CPT_Seurat29</name>
</gene>
<feature type="transmembrane region" description="Helical" evidence="1">
    <location>
        <begin position="33"/>
        <end position="53"/>
    </location>
</feature>
<sequence length="94" mass="10572">MSLVDDYNKGKIDAVELNRQLNKQNEERKQGKYLAMIVALIFTVIGGCVYGYINHTVEVGYECRAKYPIHVGVTPQEDIDALLELQALCRKGKA</sequence>
<dbReference type="OrthoDB" id="18240at10239"/>
<name>A0A0A0RPB8_9CAUD</name>
<dbReference type="KEGG" id="vg:24608640"/>
<organism evidence="2 3">
    <name type="scientific">Escherichia phage Seurat</name>
    <dbReference type="NCBI Taxonomy" id="1540098"/>
    <lineage>
        <taxon>Viruses</taxon>
        <taxon>Duplodnaviria</taxon>
        <taxon>Heunggongvirae</taxon>
        <taxon>Uroviricota</taxon>
        <taxon>Caudoviricetes</taxon>
        <taxon>Queuovirinae</taxon>
        <taxon>Seuratvirus</taxon>
        <taxon>Seuratvirus seurat</taxon>
    </lineage>
</organism>
<keyword evidence="1" id="KW-1133">Transmembrane helix</keyword>
<evidence type="ECO:0000313" key="3">
    <source>
        <dbReference type="Proteomes" id="UP000030205"/>
    </source>
</evidence>
<keyword evidence="1" id="KW-0472">Membrane</keyword>
<dbReference type="GeneID" id="24608640"/>
<dbReference type="RefSeq" id="YP_009151973.1">
    <property type="nucleotide sequence ID" value="NC_027378.1"/>
</dbReference>
<evidence type="ECO:0000313" key="2">
    <source>
        <dbReference type="EMBL" id="AIW03892.1"/>
    </source>
</evidence>
<keyword evidence="3" id="KW-1185">Reference proteome</keyword>
<dbReference type="Proteomes" id="UP000030205">
    <property type="component" value="Segment"/>
</dbReference>
<reference evidence="2 3" key="1">
    <citation type="submission" date="2014-07" db="EMBL/GenBank/DDBJ databases">
        <title>The Complete Genome of Enterotoxigenic Escherichia coli Siphophage Seurat.</title>
        <authorList>
            <person name="Doan D.P."/>
            <person name="Lessor L.E."/>
            <person name="Hernandez A.C."/>
            <person name="Everett G.F.K."/>
        </authorList>
    </citation>
    <scope>NUCLEOTIDE SEQUENCE [LARGE SCALE GENOMIC DNA]</scope>
</reference>
<keyword evidence="1" id="KW-0812">Transmembrane</keyword>
<dbReference type="EMBL" id="KM236243">
    <property type="protein sequence ID" value="AIW03892.1"/>
    <property type="molecule type" value="Genomic_DNA"/>
</dbReference>